<dbReference type="Pfam" id="PF07973">
    <property type="entry name" value="tRNA_SAD"/>
    <property type="match status" value="1"/>
</dbReference>
<dbReference type="GO" id="GO:0000049">
    <property type="term" value="F:tRNA binding"/>
    <property type="evidence" value="ECO:0007669"/>
    <property type="project" value="UniProtKB-KW"/>
</dbReference>
<evidence type="ECO:0000256" key="5">
    <source>
        <dbReference type="ARBA" id="ARBA00022723"/>
    </source>
</evidence>
<dbReference type="InterPro" id="IPR012675">
    <property type="entry name" value="Beta-grasp_dom_sf"/>
</dbReference>
<gene>
    <name evidence="15" type="ORF">B7Y86_10025</name>
</gene>
<dbReference type="SUPFAM" id="SSF81271">
    <property type="entry name" value="TGS-like"/>
    <property type="match status" value="1"/>
</dbReference>
<keyword evidence="11" id="KW-0030">Aminoacyl-tRNA synthetase</keyword>
<dbReference type="PROSITE" id="PS51880">
    <property type="entry name" value="TGS"/>
    <property type="match status" value="1"/>
</dbReference>
<dbReference type="GO" id="GO:0005524">
    <property type="term" value="F:ATP binding"/>
    <property type="evidence" value="ECO:0007669"/>
    <property type="project" value="UniProtKB-KW"/>
</dbReference>
<dbReference type="GO" id="GO:0046872">
    <property type="term" value="F:metal ion binding"/>
    <property type="evidence" value="ECO:0007669"/>
    <property type="project" value="UniProtKB-KW"/>
</dbReference>
<dbReference type="EC" id="6.1.1.3" evidence="2"/>
<evidence type="ECO:0000256" key="6">
    <source>
        <dbReference type="ARBA" id="ARBA00022741"/>
    </source>
</evidence>
<keyword evidence="5" id="KW-0479">Metal-binding</keyword>
<dbReference type="InterPro" id="IPR012676">
    <property type="entry name" value="TGS-like"/>
</dbReference>
<evidence type="ECO:0000256" key="13">
    <source>
        <dbReference type="ARBA" id="ARBA00049515"/>
    </source>
</evidence>
<dbReference type="InterPro" id="IPR012947">
    <property type="entry name" value="tRNA_SAD"/>
</dbReference>
<evidence type="ECO:0000313" key="16">
    <source>
        <dbReference type="Proteomes" id="UP000216147"/>
    </source>
</evidence>
<evidence type="ECO:0000259" key="14">
    <source>
        <dbReference type="PROSITE" id="PS51880"/>
    </source>
</evidence>
<keyword evidence="10" id="KW-0648">Protein biosynthesis</keyword>
<evidence type="ECO:0000256" key="8">
    <source>
        <dbReference type="ARBA" id="ARBA00022840"/>
    </source>
</evidence>
<evidence type="ECO:0000256" key="7">
    <source>
        <dbReference type="ARBA" id="ARBA00022833"/>
    </source>
</evidence>
<dbReference type="InterPro" id="IPR018163">
    <property type="entry name" value="Thr/Ala-tRNA-synth_IIc_edit"/>
</dbReference>
<feature type="non-terminal residue" evidence="15">
    <location>
        <position position="270"/>
    </location>
</feature>
<dbReference type="FunFam" id="3.30.980.10:FF:000005">
    <property type="entry name" value="Threonyl-tRNA synthetase, mitochondrial"/>
    <property type="match status" value="1"/>
</dbReference>
<comment type="catalytic activity">
    <reaction evidence="13">
        <text>tRNA(Thr) + L-threonine + ATP = L-threonyl-tRNA(Thr) + AMP + diphosphate + H(+)</text>
        <dbReference type="Rhea" id="RHEA:24624"/>
        <dbReference type="Rhea" id="RHEA-COMP:9670"/>
        <dbReference type="Rhea" id="RHEA-COMP:9704"/>
        <dbReference type="ChEBI" id="CHEBI:15378"/>
        <dbReference type="ChEBI" id="CHEBI:30616"/>
        <dbReference type="ChEBI" id="CHEBI:33019"/>
        <dbReference type="ChEBI" id="CHEBI:57926"/>
        <dbReference type="ChEBI" id="CHEBI:78442"/>
        <dbReference type="ChEBI" id="CHEBI:78534"/>
        <dbReference type="ChEBI" id="CHEBI:456215"/>
        <dbReference type="EC" id="6.1.1.3"/>
    </reaction>
</comment>
<dbReference type="AlphaFoldDB" id="A0A258HHB4"/>
<evidence type="ECO:0000256" key="10">
    <source>
        <dbReference type="ARBA" id="ARBA00022917"/>
    </source>
</evidence>
<evidence type="ECO:0000313" key="15">
    <source>
        <dbReference type="EMBL" id="OYX56371.1"/>
    </source>
</evidence>
<organism evidence="15 16">
    <name type="scientific">Brevundimonas subvibrioides</name>
    <dbReference type="NCBI Taxonomy" id="74313"/>
    <lineage>
        <taxon>Bacteria</taxon>
        <taxon>Pseudomonadati</taxon>
        <taxon>Pseudomonadota</taxon>
        <taxon>Alphaproteobacteria</taxon>
        <taxon>Caulobacterales</taxon>
        <taxon>Caulobacteraceae</taxon>
        <taxon>Brevundimonas</taxon>
    </lineage>
</organism>
<dbReference type="GO" id="GO:0006435">
    <property type="term" value="P:threonyl-tRNA aminoacylation"/>
    <property type="evidence" value="ECO:0007669"/>
    <property type="project" value="TreeGrafter"/>
</dbReference>
<dbReference type="Gene3D" id="3.30.54.20">
    <property type="match status" value="1"/>
</dbReference>
<reference evidence="15 16" key="1">
    <citation type="submission" date="2017-03" db="EMBL/GenBank/DDBJ databases">
        <title>Lifting the veil on microbial sulfur biogeochemistry in mining wastewaters.</title>
        <authorList>
            <person name="Kantor R.S."/>
            <person name="Colenbrander Nelson T."/>
            <person name="Marshall S."/>
            <person name="Bennett D."/>
            <person name="Apte S."/>
            <person name="Camacho D."/>
            <person name="Thomas B.C."/>
            <person name="Warren L.A."/>
            <person name="Banfield J.F."/>
        </authorList>
    </citation>
    <scope>NUCLEOTIDE SEQUENCE [LARGE SCALE GENOMIC DNA]</scope>
    <source>
        <strain evidence="15">32-68-21</strain>
    </source>
</reference>
<keyword evidence="4 15" id="KW-0436">Ligase</keyword>
<evidence type="ECO:0000256" key="12">
    <source>
        <dbReference type="ARBA" id="ARBA00031900"/>
    </source>
</evidence>
<dbReference type="SUPFAM" id="SSF55186">
    <property type="entry name" value="ThrRS/AlaRS common domain"/>
    <property type="match status" value="1"/>
</dbReference>
<keyword evidence="9" id="KW-0694">RNA-binding</keyword>
<feature type="domain" description="TGS" evidence="14">
    <location>
        <begin position="1"/>
        <end position="61"/>
    </location>
</feature>
<evidence type="ECO:0000256" key="9">
    <source>
        <dbReference type="ARBA" id="ARBA00022884"/>
    </source>
</evidence>
<dbReference type="Gene3D" id="3.10.20.30">
    <property type="match status" value="1"/>
</dbReference>
<dbReference type="FunFam" id="3.30.54.20:FF:000002">
    <property type="entry name" value="Threonine--tRNA ligase"/>
    <property type="match status" value="1"/>
</dbReference>
<dbReference type="Gene3D" id="3.30.930.10">
    <property type="entry name" value="Bira Bifunctional Protein, Domain 2"/>
    <property type="match status" value="1"/>
</dbReference>
<dbReference type="GO" id="GO:0005829">
    <property type="term" value="C:cytosol"/>
    <property type="evidence" value="ECO:0007669"/>
    <property type="project" value="TreeGrafter"/>
</dbReference>
<dbReference type="GO" id="GO:0004829">
    <property type="term" value="F:threonine-tRNA ligase activity"/>
    <property type="evidence" value="ECO:0007669"/>
    <property type="project" value="UniProtKB-EC"/>
</dbReference>
<dbReference type="Pfam" id="PF02824">
    <property type="entry name" value="TGS"/>
    <property type="match status" value="1"/>
</dbReference>
<dbReference type="Gene3D" id="3.30.980.10">
    <property type="entry name" value="Threonyl-trna Synthetase, Chain A, domain 2"/>
    <property type="match status" value="1"/>
</dbReference>
<keyword evidence="6" id="KW-0547">Nucleotide-binding</keyword>
<evidence type="ECO:0000256" key="4">
    <source>
        <dbReference type="ARBA" id="ARBA00022598"/>
    </source>
</evidence>
<dbReference type="InterPro" id="IPR045864">
    <property type="entry name" value="aa-tRNA-synth_II/BPL/LPL"/>
</dbReference>
<accession>A0A258HHB4</accession>
<dbReference type="PANTHER" id="PTHR11451">
    <property type="entry name" value="THREONINE-TRNA LIGASE"/>
    <property type="match status" value="1"/>
</dbReference>
<dbReference type="EMBL" id="NCEQ01000008">
    <property type="protein sequence ID" value="OYX56371.1"/>
    <property type="molecule type" value="Genomic_DNA"/>
</dbReference>
<dbReference type="InterPro" id="IPR004095">
    <property type="entry name" value="TGS"/>
</dbReference>
<comment type="similarity">
    <text evidence="1">Belongs to the class-II aminoacyl-tRNA synthetase family.</text>
</comment>
<comment type="caution">
    <text evidence="15">The sequence shown here is derived from an EMBL/GenBank/DDBJ whole genome shotgun (WGS) entry which is preliminary data.</text>
</comment>
<dbReference type="PANTHER" id="PTHR11451:SF44">
    <property type="entry name" value="THREONINE--TRNA LIGASE, CHLOROPLASTIC_MITOCHONDRIAL 2"/>
    <property type="match status" value="1"/>
</dbReference>
<dbReference type="SMART" id="SM00863">
    <property type="entry name" value="tRNA_SAD"/>
    <property type="match status" value="1"/>
</dbReference>
<evidence type="ECO:0000256" key="3">
    <source>
        <dbReference type="ARBA" id="ARBA00022555"/>
    </source>
</evidence>
<dbReference type="CDD" id="cd01667">
    <property type="entry name" value="TGS_ThrRS"/>
    <property type="match status" value="1"/>
</dbReference>
<evidence type="ECO:0000256" key="11">
    <source>
        <dbReference type="ARBA" id="ARBA00023146"/>
    </source>
</evidence>
<proteinExistence type="inferred from homology"/>
<keyword evidence="8" id="KW-0067">ATP-binding</keyword>
<sequence>MIELKFPDGAVREYAAGSTARDVAHAISPSLAKKAVLAELNGEQRDLNRVLETGGDFRLIMRDDPEALYTIRHDAAHVLAEAVQKLFPGTQVTIGPAIEDGFYYDFFREQPFSTDDFAAIEKEMSRIVDRDAKFEREVWDRDEAITFFEARGEAFKAELIRDLPGTETITLYKQGDWIDLCRGPHFPSTKSVGKAFKLTKLAGAYWRGDSNREQLQRIYGTAWATKEDLDAYLTRLEEAEKRDHRKVGKAMELFHMQEEGRGMVFWHPKG</sequence>
<name>A0A258HHB4_9CAUL</name>
<evidence type="ECO:0000256" key="2">
    <source>
        <dbReference type="ARBA" id="ARBA00013163"/>
    </source>
</evidence>
<keyword evidence="3" id="KW-0820">tRNA-binding</keyword>
<protein>
    <recommendedName>
        <fullName evidence="2">threonine--tRNA ligase</fullName>
        <ecNumber evidence="2">6.1.1.3</ecNumber>
    </recommendedName>
    <alternativeName>
        <fullName evidence="12">Threonyl-tRNA synthetase</fullName>
    </alternativeName>
</protein>
<keyword evidence="7" id="KW-0862">Zinc</keyword>
<evidence type="ECO:0000256" key="1">
    <source>
        <dbReference type="ARBA" id="ARBA00008226"/>
    </source>
</evidence>
<dbReference type="Proteomes" id="UP000216147">
    <property type="component" value="Unassembled WGS sequence"/>
</dbReference>